<dbReference type="InterPro" id="IPR033118">
    <property type="entry name" value="EXPERA"/>
</dbReference>
<keyword evidence="8" id="KW-0443">Lipid metabolism</keyword>
<comment type="subcellular location">
    <subcellularLocation>
        <location evidence="1">Membrane</location>
        <topology evidence="1">Multi-pass membrane protein</topology>
    </subcellularLocation>
</comment>
<dbReference type="EMBL" id="JAZHXJ010000012">
    <property type="protein sequence ID" value="KAL1882774.1"/>
    <property type="molecule type" value="Genomic_DNA"/>
</dbReference>
<evidence type="ECO:0000256" key="7">
    <source>
        <dbReference type="ARBA" id="ARBA00023011"/>
    </source>
</evidence>
<protein>
    <recommendedName>
        <fullName evidence="14">EXPERA domain-containing protein</fullName>
    </recommendedName>
</protein>
<dbReference type="InterPro" id="IPR007905">
    <property type="entry name" value="EBP"/>
</dbReference>
<name>A0ABR3Y3F7_9PEZI</name>
<keyword evidence="3" id="KW-0444">Lipid biosynthesis</keyword>
<evidence type="ECO:0000256" key="5">
    <source>
        <dbReference type="ARBA" id="ARBA00022955"/>
    </source>
</evidence>
<keyword evidence="16" id="KW-1185">Reference proteome</keyword>
<evidence type="ECO:0000256" key="12">
    <source>
        <dbReference type="ARBA" id="ARBA00023235"/>
    </source>
</evidence>
<keyword evidence="6 13" id="KW-1133">Transmembrane helix</keyword>
<keyword evidence="12" id="KW-0413">Isomerase</keyword>
<proteinExistence type="inferred from homology"/>
<evidence type="ECO:0000256" key="3">
    <source>
        <dbReference type="ARBA" id="ARBA00022516"/>
    </source>
</evidence>
<dbReference type="PANTHER" id="PTHR14207:SF0">
    <property type="entry name" value="3-BETA-HYDROXYSTEROID-DELTA(8),DELTA(7)-ISOMERASE"/>
    <property type="match status" value="1"/>
</dbReference>
<evidence type="ECO:0000256" key="2">
    <source>
        <dbReference type="ARBA" id="ARBA00008337"/>
    </source>
</evidence>
<keyword evidence="9 13" id="KW-0472">Membrane</keyword>
<keyword evidence="5" id="KW-0752">Steroid biosynthesis</keyword>
<organism evidence="15 16">
    <name type="scientific">Phialemonium thermophilum</name>
    <dbReference type="NCBI Taxonomy" id="223376"/>
    <lineage>
        <taxon>Eukaryota</taxon>
        <taxon>Fungi</taxon>
        <taxon>Dikarya</taxon>
        <taxon>Ascomycota</taxon>
        <taxon>Pezizomycotina</taxon>
        <taxon>Sordariomycetes</taxon>
        <taxon>Sordariomycetidae</taxon>
        <taxon>Cephalothecales</taxon>
        <taxon>Cephalothecaceae</taxon>
        <taxon>Phialemonium</taxon>
    </lineage>
</organism>
<evidence type="ECO:0000313" key="15">
    <source>
        <dbReference type="EMBL" id="KAL1882774.1"/>
    </source>
</evidence>
<dbReference type="Proteomes" id="UP001586593">
    <property type="component" value="Unassembled WGS sequence"/>
</dbReference>
<evidence type="ECO:0000313" key="16">
    <source>
        <dbReference type="Proteomes" id="UP001586593"/>
    </source>
</evidence>
<sequence length="92" mass="10947">MCIGHLYGVALYYGTCYFEYHHHAISHSRPEFLYYWVYYVGLNLPWALVPFYLLFHRVKEVMAISKAFKRVDSLLEKRAKAGDGIRQSKKRQ</sequence>
<keyword evidence="11" id="KW-0753">Steroid metabolism</keyword>
<dbReference type="Pfam" id="PF05241">
    <property type="entry name" value="EBP"/>
    <property type="match status" value="1"/>
</dbReference>
<evidence type="ECO:0000256" key="10">
    <source>
        <dbReference type="ARBA" id="ARBA00023166"/>
    </source>
</evidence>
<evidence type="ECO:0000256" key="1">
    <source>
        <dbReference type="ARBA" id="ARBA00004141"/>
    </source>
</evidence>
<evidence type="ECO:0000256" key="8">
    <source>
        <dbReference type="ARBA" id="ARBA00023098"/>
    </source>
</evidence>
<comment type="caution">
    <text evidence="15">The sequence shown here is derived from an EMBL/GenBank/DDBJ whole genome shotgun (WGS) entry which is preliminary data.</text>
</comment>
<comment type="similarity">
    <text evidence="2">Belongs to the EBP family.</text>
</comment>
<evidence type="ECO:0000256" key="4">
    <source>
        <dbReference type="ARBA" id="ARBA00022692"/>
    </source>
</evidence>
<keyword evidence="4 13" id="KW-0812">Transmembrane</keyword>
<evidence type="ECO:0000256" key="9">
    <source>
        <dbReference type="ARBA" id="ARBA00023136"/>
    </source>
</evidence>
<feature type="transmembrane region" description="Helical" evidence="13">
    <location>
        <begin position="36"/>
        <end position="55"/>
    </location>
</feature>
<accession>A0ABR3Y3F7</accession>
<feature type="domain" description="EXPERA" evidence="14">
    <location>
        <begin position="1"/>
        <end position="55"/>
    </location>
</feature>
<reference evidence="15 16" key="1">
    <citation type="journal article" date="2024" name="Commun. Biol.">
        <title>Comparative genomic analysis of thermophilic fungi reveals convergent evolutionary adaptations and gene losses.</title>
        <authorList>
            <person name="Steindorff A.S."/>
            <person name="Aguilar-Pontes M.V."/>
            <person name="Robinson A.J."/>
            <person name="Andreopoulos B."/>
            <person name="LaButti K."/>
            <person name="Kuo A."/>
            <person name="Mondo S."/>
            <person name="Riley R."/>
            <person name="Otillar R."/>
            <person name="Haridas S."/>
            <person name="Lipzen A."/>
            <person name="Grimwood J."/>
            <person name="Schmutz J."/>
            <person name="Clum A."/>
            <person name="Reid I.D."/>
            <person name="Moisan M.C."/>
            <person name="Butler G."/>
            <person name="Nguyen T.T.M."/>
            <person name="Dewar K."/>
            <person name="Conant G."/>
            <person name="Drula E."/>
            <person name="Henrissat B."/>
            <person name="Hansel C."/>
            <person name="Singer S."/>
            <person name="Hutchinson M.I."/>
            <person name="de Vries R.P."/>
            <person name="Natvig D.O."/>
            <person name="Powell A.J."/>
            <person name="Tsang A."/>
            <person name="Grigoriev I.V."/>
        </authorList>
    </citation>
    <scope>NUCLEOTIDE SEQUENCE [LARGE SCALE GENOMIC DNA]</scope>
    <source>
        <strain evidence="15 16">ATCC 24622</strain>
    </source>
</reference>
<evidence type="ECO:0000256" key="6">
    <source>
        <dbReference type="ARBA" id="ARBA00022989"/>
    </source>
</evidence>
<keyword evidence="10" id="KW-1207">Sterol metabolism</keyword>
<gene>
    <name evidence="15" type="ORF">VTK73DRAFT_899</name>
</gene>
<evidence type="ECO:0000256" key="13">
    <source>
        <dbReference type="SAM" id="Phobius"/>
    </source>
</evidence>
<evidence type="ECO:0000256" key="11">
    <source>
        <dbReference type="ARBA" id="ARBA00023221"/>
    </source>
</evidence>
<evidence type="ECO:0000259" key="14">
    <source>
        <dbReference type="Pfam" id="PF05241"/>
    </source>
</evidence>
<dbReference type="PANTHER" id="PTHR14207">
    <property type="entry name" value="STEROL ISOMERASE"/>
    <property type="match status" value="1"/>
</dbReference>
<keyword evidence="7" id="KW-0756">Sterol biosynthesis</keyword>